<comment type="caution">
    <text evidence="3">The sequence shown here is derived from an EMBL/GenBank/DDBJ whole genome shotgun (WGS) entry which is preliminary data.</text>
</comment>
<accession>A0ABQ6HP93</accession>
<dbReference type="SUPFAM" id="SSF53448">
    <property type="entry name" value="Nucleotide-diphospho-sugar transferases"/>
    <property type="match status" value="1"/>
</dbReference>
<dbReference type="Pfam" id="PF00535">
    <property type="entry name" value="Glycos_transf_2"/>
    <property type="match status" value="1"/>
</dbReference>
<reference evidence="4" key="1">
    <citation type="journal article" date="2019" name="Int. J. Syst. Evol. Microbiol.">
        <title>The Global Catalogue of Microorganisms (GCM) 10K type strain sequencing project: providing services to taxonomists for standard genome sequencing and annotation.</title>
        <authorList>
            <consortium name="The Broad Institute Genomics Platform"/>
            <consortium name="The Broad Institute Genome Sequencing Center for Infectious Disease"/>
            <person name="Wu L."/>
            <person name="Ma J."/>
        </authorList>
    </citation>
    <scope>NUCLEOTIDE SEQUENCE [LARGE SCALE GENOMIC DNA]</scope>
    <source>
        <strain evidence="4">NBRC 105830</strain>
    </source>
</reference>
<dbReference type="InterPro" id="IPR050834">
    <property type="entry name" value="Glycosyltransf_2"/>
</dbReference>
<name>A0ABQ6HP93_9MICO</name>
<dbReference type="PROSITE" id="PS50005">
    <property type="entry name" value="TPR"/>
    <property type="match status" value="1"/>
</dbReference>
<feature type="domain" description="Glycosyltransferase 2-like" evidence="2">
    <location>
        <begin position="23"/>
        <end position="130"/>
    </location>
</feature>
<feature type="repeat" description="TPR" evidence="1">
    <location>
        <begin position="270"/>
        <end position="303"/>
    </location>
</feature>
<keyword evidence="1" id="KW-0802">TPR repeat</keyword>
<evidence type="ECO:0000313" key="3">
    <source>
        <dbReference type="EMBL" id="GMA20278.1"/>
    </source>
</evidence>
<protein>
    <recommendedName>
        <fullName evidence="2">Glycosyltransferase 2-like domain-containing protein</fullName>
    </recommendedName>
</protein>
<dbReference type="InterPro" id="IPR019734">
    <property type="entry name" value="TPR_rpt"/>
</dbReference>
<sequence length="338" mass="36399">MTAESPKAESPTAQSPTAEPLVSIIIPAYQAESYLGAAISSALTQTYPNIEVVVTDDGATDRTAAIAAAYGDLVRVVTQPNRGLPAARNAAIAAATGDYILTLDADDLALPPMVADAMAVLAADGSGRRFVTSDGYLMTSAGITPGRTVLPSGYPADDQQRAQILEFNFVAVFSLFPKAMWVELGGYDESMRVCEDYDFWARAIYSGWRVSFQKKPHALYRRTSGSLSTQHERMYSGEQLVLQHVLDGFGDTLTDDERSYLQLRLACGSTQQALNAGDAALRAGDASAAAEHFALAARLNPSNRRIALKAKALRFQPAARLYASRLQRADHEMGRTNV</sequence>
<gene>
    <name evidence="3" type="ORF">GCM10025862_22990</name>
</gene>
<keyword evidence="4" id="KW-1185">Reference proteome</keyword>
<evidence type="ECO:0000259" key="2">
    <source>
        <dbReference type="Pfam" id="PF00535"/>
    </source>
</evidence>
<evidence type="ECO:0000256" key="1">
    <source>
        <dbReference type="PROSITE-ProRule" id="PRU00339"/>
    </source>
</evidence>
<evidence type="ECO:0000313" key="4">
    <source>
        <dbReference type="Proteomes" id="UP001157109"/>
    </source>
</evidence>
<dbReference type="RefSeq" id="WP_241445704.1">
    <property type="nucleotide sequence ID" value="NZ_BSUJ01000001.1"/>
</dbReference>
<dbReference type="InterPro" id="IPR001173">
    <property type="entry name" value="Glyco_trans_2-like"/>
</dbReference>
<dbReference type="EMBL" id="BSUJ01000001">
    <property type="protein sequence ID" value="GMA20278.1"/>
    <property type="molecule type" value="Genomic_DNA"/>
</dbReference>
<organism evidence="3 4">
    <name type="scientific">Arsenicicoccus piscis</name>
    <dbReference type="NCBI Taxonomy" id="673954"/>
    <lineage>
        <taxon>Bacteria</taxon>
        <taxon>Bacillati</taxon>
        <taxon>Actinomycetota</taxon>
        <taxon>Actinomycetes</taxon>
        <taxon>Micrococcales</taxon>
        <taxon>Intrasporangiaceae</taxon>
        <taxon>Arsenicicoccus</taxon>
    </lineage>
</organism>
<dbReference type="InterPro" id="IPR029044">
    <property type="entry name" value="Nucleotide-diphossugar_trans"/>
</dbReference>
<dbReference type="PANTHER" id="PTHR43685">
    <property type="entry name" value="GLYCOSYLTRANSFERASE"/>
    <property type="match status" value="1"/>
</dbReference>
<proteinExistence type="predicted"/>
<dbReference type="PANTHER" id="PTHR43685:SF2">
    <property type="entry name" value="GLYCOSYLTRANSFERASE 2-LIKE DOMAIN-CONTAINING PROTEIN"/>
    <property type="match status" value="1"/>
</dbReference>
<dbReference type="Gene3D" id="3.90.550.10">
    <property type="entry name" value="Spore Coat Polysaccharide Biosynthesis Protein SpsA, Chain A"/>
    <property type="match status" value="1"/>
</dbReference>
<dbReference type="Proteomes" id="UP001157109">
    <property type="component" value="Unassembled WGS sequence"/>
</dbReference>